<dbReference type="PANTHER" id="PTHR43537">
    <property type="entry name" value="TRANSCRIPTIONAL REGULATOR, GNTR FAMILY"/>
    <property type="match status" value="1"/>
</dbReference>
<dbReference type="Gene3D" id="1.20.120.530">
    <property type="entry name" value="GntR ligand-binding domain-like"/>
    <property type="match status" value="1"/>
</dbReference>
<dbReference type="CDD" id="cd07377">
    <property type="entry name" value="WHTH_GntR"/>
    <property type="match status" value="1"/>
</dbReference>
<organism evidence="5 6">
    <name type="scientific">Sinorhizobium garamanticum</name>
    <dbReference type="NCBI Taxonomy" id="680247"/>
    <lineage>
        <taxon>Bacteria</taxon>
        <taxon>Pseudomonadati</taxon>
        <taxon>Pseudomonadota</taxon>
        <taxon>Alphaproteobacteria</taxon>
        <taxon>Hyphomicrobiales</taxon>
        <taxon>Rhizobiaceae</taxon>
        <taxon>Sinorhizobium/Ensifer group</taxon>
        <taxon>Sinorhizobium</taxon>
    </lineage>
</organism>
<proteinExistence type="predicted"/>
<dbReference type="Proteomes" id="UP001229355">
    <property type="component" value="Chromosome 2"/>
</dbReference>
<keyword evidence="2" id="KW-0238">DNA-binding</keyword>
<dbReference type="PROSITE" id="PS50949">
    <property type="entry name" value="HTH_GNTR"/>
    <property type="match status" value="1"/>
</dbReference>
<evidence type="ECO:0000313" key="6">
    <source>
        <dbReference type="Proteomes" id="UP001229355"/>
    </source>
</evidence>
<dbReference type="Gene3D" id="1.10.10.10">
    <property type="entry name" value="Winged helix-like DNA-binding domain superfamily/Winged helix DNA-binding domain"/>
    <property type="match status" value="2"/>
</dbReference>
<name>A0ABY8DGL3_9HYPH</name>
<dbReference type="SMART" id="SM00345">
    <property type="entry name" value="HTH_GNTR"/>
    <property type="match status" value="1"/>
</dbReference>
<dbReference type="InterPro" id="IPR008920">
    <property type="entry name" value="TF_FadR/GntR_C"/>
</dbReference>
<dbReference type="PANTHER" id="PTHR43537:SF45">
    <property type="entry name" value="GNTR FAMILY REGULATORY PROTEIN"/>
    <property type="match status" value="1"/>
</dbReference>
<accession>A0ABY8DGL3</accession>
<evidence type="ECO:0000256" key="3">
    <source>
        <dbReference type="ARBA" id="ARBA00023163"/>
    </source>
</evidence>
<dbReference type="Pfam" id="PF00392">
    <property type="entry name" value="GntR"/>
    <property type="match status" value="1"/>
</dbReference>
<protein>
    <submittedName>
        <fullName evidence="5">GntR family transcriptional regulator</fullName>
    </submittedName>
</protein>
<keyword evidence="6" id="KW-1185">Reference proteome</keyword>
<sequence>MSETMCGAYAEGFRRSYAAAAVTEKTVPERSFEHERRQAGLAASGAVPRLYRRAFEILAKQIEEGILPQGARLHESDIAAQFGISRTPARQALIELKRGGLVSKASGRGYVVGMLAGRPSDRKPRIPLTGDMRLVSSSSWERIYGEVEGEIVARISFASWRVNEAVLARHYGVSRTVARDVVGRLQQRGVIRKDDRSRWYAPALTPAHVGELYELRWVLEPLALVKAAPNLPPGFLAGMREHLESAIANGHQIGGDTLDSLEEEMHVALLGYCGNGTLMQAITLHQSLLIAHHFLYRWTPRLFETEPFLPEHLEIVRRLESGKIKDAAKALEHHLRVSRERAIARIDVIAREFTAEDLPYLHRIGTE</sequence>
<evidence type="ECO:0000256" key="1">
    <source>
        <dbReference type="ARBA" id="ARBA00023015"/>
    </source>
</evidence>
<keyword evidence="3" id="KW-0804">Transcription</keyword>
<evidence type="ECO:0000313" key="5">
    <source>
        <dbReference type="EMBL" id="WEX90035.1"/>
    </source>
</evidence>
<dbReference type="SUPFAM" id="SSF46785">
    <property type="entry name" value="Winged helix' DNA-binding domain"/>
    <property type="match status" value="2"/>
</dbReference>
<dbReference type="SMART" id="SM00895">
    <property type="entry name" value="FCD"/>
    <property type="match status" value="1"/>
</dbReference>
<dbReference type="Pfam" id="PF07729">
    <property type="entry name" value="FCD"/>
    <property type="match status" value="1"/>
</dbReference>
<dbReference type="RefSeq" id="WP_280662002.1">
    <property type="nucleotide sequence ID" value="NZ_CP120374.1"/>
</dbReference>
<dbReference type="InterPro" id="IPR036388">
    <property type="entry name" value="WH-like_DNA-bd_sf"/>
</dbReference>
<dbReference type="SUPFAM" id="SSF48008">
    <property type="entry name" value="GntR ligand-binding domain-like"/>
    <property type="match status" value="1"/>
</dbReference>
<dbReference type="EMBL" id="CP120374">
    <property type="protein sequence ID" value="WEX90035.1"/>
    <property type="molecule type" value="Genomic_DNA"/>
</dbReference>
<evidence type="ECO:0000259" key="4">
    <source>
        <dbReference type="PROSITE" id="PS50949"/>
    </source>
</evidence>
<keyword evidence="1" id="KW-0805">Transcription regulation</keyword>
<dbReference type="InterPro" id="IPR036390">
    <property type="entry name" value="WH_DNA-bd_sf"/>
</dbReference>
<dbReference type="InterPro" id="IPR000524">
    <property type="entry name" value="Tscrpt_reg_HTH_GntR"/>
</dbReference>
<evidence type="ECO:0000256" key="2">
    <source>
        <dbReference type="ARBA" id="ARBA00023125"/>
    </source>
</evidence>
<dbReference type="InterPro" id="IPR011711">
    <property type="entry name" value="GntR_C"/>
</dbReference>
<feature type="domain" description="HTH gntR-type" evidence="4">
    <location>
        <begin position="48"/>
        <end position="115"/>
    </location>
</feature>
<gene>
    <name evidence="5" type="ORF">PZN02_005380</name>
</gene>
<reference evidence="5 6" key="1">
    <citation type="submission" date="2023-03" db="EMBL/GenBank/DDBJ databases">
        <authorList>
            <person name="Kaur S."/>
            <person name="Espinosa-Saiz D."/>
            <person name="Velazquez E."/>
            <person name="Menendez E."/>
            <person name="diCenzo G.C."/>
        </authorList>
    </citation>
    <scope>NUCLEOTIDE SEQUENCE [LARGE SCALE GENOMIC DNA]</scope>
    <source>
        <strain evidence="5 6">LMG 24692</strain>
    </source>
</reference>